<organism evidence="1 2">
    <name type="scientific">Pyropia yezoensis</name>
    <name type="common">Susabi-nori</name>
    <name type="synonym">Porphyra yezoensis</name>
    <dbReference type="NCBI Taxonomy" id="2788"/>
    <lineage>
        <taxon>Eukaryota</taxon>
        <taxon>Rhodophyta</taxon>
        <taxon>Bangiophyceae</taxon>
        <taxon>Bangiales</taxon>
        <taxon>Bangiaceae</taxon>
        <taxon>Pyropia</taxon>
    </lineage>
</organism>
<dbReference type="EMBL" id="CM020620">
    <property type="protein sequence ID" value="KAK1868551.1"/>
    <property type="molecule type" value="Genomic_DNA"/>
</dbReference>
<accession>A0ACC3CFK4</accession>
<protein>
    <submittedName>
        <fullName evidence="1">Uncharacterized protein</fullName>
    </submittedName>
</protein>
<keyword evidence="2" id="KW-1185">Reference proteome</keyword>
<gene>
    <name evidence="1" type="ORF">I4F81_011036</name>
</gene>
<comment type="caution">
    <text evidence="1">The sequence shown here is derived from an EMBL/GenBank/DDBJ whole genome shotgun (WGS) entry which is preliminary data.</text>
</comment>
<dbReference type="Proteomes" id="UP000798662">
    <property type="component" value="Chromosome 3"/>
</dbReference>
<reference evidence="1" key="1">
    <citation type="submission" date="2019-11" db="EMBL/GenBank/DDBJ databases">
        <title>Nori genome reveals adaptations in red seaweeds to the harsh intertidal environment.</title>
        <authorList>
            <person name="Wang D."/>
            <person name="Mao Y."/>
        </authorList>
    </citation>
    <scope>NUCLEOTIDE SEQUENCE</scope>
    <source>
        <tissue evidence="1">Gametophyte</tissue>
    </source>
</reference>
<name>A0ACC3CFK4_PYRYE</name>
<evidence type="ECO:0000313" key="1">
    <source>
        <dbReference type="EMBL" id="KAK1868551.1"/>
    </source>
</evidence>
<sequence>MGTRRQAGRANEDVVEGPRVRDRSADLDEAGMWTIRRALRKAAAERSRAISRGVRLKSVELNKTSETSPATVRRTSSIGGVNGGAGGRDSAVDCGDNGGDASVDGGKGDRVGGEDDEDDGIVGDEDDREVGDDHDGEGGDESDGEVGDECEREVRVDDDVEVRHEDDGEVRIEDDGEVGDDDDEVVGDEDEEVVCDADDEVVGDENHEVVGDEEDEVVGDEDVREEGDRNGCISDASSRGWSGGARTKKASKAAGSVVRKKRPGLAFTSGDAAFRAGVRHAVIALGVYRMVGGQRKVGQDQPAASPARGAVASPEMFVVGRRPRRSVRLLVSMASECWVVSDSWLLDSLQQRAWKPCAEYVSPLFPGVLAARAAHAEKRSLLDGLLVGCRGVLDVDLDVFCLLVGAAGGRFGSRGAAVVVEGGLAADQVRLPGGAVYVNQRWLPDSIARWQVLPYEDYASA</sequence>
<proteinExistence type="predicted"/>
<evidence type="ECO:0000313" key="2">
    <source>
        <dbReference type="Proteomes" id="UP000798662"/>
    </source>
</evidence>